<comment type="similarity">
    <text evidence="2 7">Belongs to the purine permeases (TC 2.A.7.14) family.</text>
</comment>
<dbReference type="InterPro" id="IPR030182">
    <property type="entry name" value="PUP_plant"/>
</dbReference>
<name>A0AAV3NT86_LITER</name>
<dbReference type="InterPro" id="IPR037185">
    <property type="entry name" value="EmrE-like"/>
</dbReference>
<feature type="transmembrane region" description="Helical" evidence="7">
    <location>
        <begin position="99"/>
        <end position="116"/>
    </location>
</feature>
<reference evidence="9 10" key="1">
    <citation type="submission" date="2024-01" db="EMBL/GenBank/DDBJ databases">
        <title>The complete chloroplast genome sequence of Lithospermum erythrorhizon: insights into the phylogenetic relationship among Boraginaceae species and the maternal lineages of purple gromwells.</title>
        <authorList>
            <person name="Okada T."/>
            <person name="Watanabe K."/>
        </authorList>
    </citation>
    <scope>NUCLEOTIDE SEQUENCE [LARGE SCALE GENOMIC DNA]</scope>
</reference>
<dbReference type="Proteomes" id="UP001454036">
    <property type="component" value="Unassembled WGS sequence"/>
</dbReference>
<accession>A0AAV3NT86</accession>
<dbReference type="AlphaFoldDB" id="A0AAV3NT86"/>
<feature type="transmembrane region" description="Helical" evidence="7">
    <location>
        <begin position="227"/>
        <end position="251"/>
    </location>
</feature>
<feature type="transmembrane region" description="Helical" evidence="7">
    <location>
        <begin position="161"/>
        <end position="181"/>
    </location>
</feature>
<proteinExistence type="inferred from homology"/>
<comment type="caution">
    <text evidence="9">The sequence shown here is derived from an EMBL/GenBank/DDBJ whole genome shotgun (WGS) entry which is preliminary data.</text>
</comment>
<evidence type="ECO:0000256" key="2">
    <source>
        <dbReference type="ARBA" id="ARBA00006213"/>
    </source>
</evidence>
<protein>
    <recommendedName>
        <fullName evidence="7">Probable purine permease</fullName>
    </recommendedName>
</protein>
<evidence type="ECO:0000313" key="10">
    <source>
        <dbReference type="Proteomes" id="UP001454036"/>
    </source>
</evidence>
<evidence type="ECO:0000256" key="1">
    <source>
        <dbReference type="ARBA" id="ARBA00004141"/>
    </source>
</evidence>
<evidence type="ECO:0000256" key="8">
    <source>
        <dbReference type="SAM" id="MobiDB-lite"/>
    </source>
</evidence>
<feature type="transmembrane region" description="Helical" evidence="7">
    <location>
        <begin position="70"/>
        <end position="90"/>
    </location>
</feature>
<keyword evidence="10" id="KW-1185">Reference proteome</keyword>
<evidence type="ECO:0000313" key="9">
    <source>
        <dbReference type="EMBL" id="GAA0142163.1"/>
    </source>
</evidence>
<dbReference type="Pfam" id="PF16913">
    <property type="entry name" value="PUNUT"/>
    <property type="match status" value="1"/>
</dbReference>
<evidence type="ECO:0000256" key="4">
    <source>
        <dbReference type="ARBA" id="ARBA00022692"/>
    </source>
</evidence>
<organism evidence="9 10">
    <name type="scientific">Lithospermum erythrorhizon</name>
    <name type="common">Purple gromwell</name>
    <name type="synonym">Lithospermum officinale var. erythrorhizon</name>
    <dbReference type="NCBI Taxonomy" id="34254"/>
    <lineage>
        <taxon>Eukaryota</taxon>
        <taxon>Viridiplantae</taxon>
        <taxon>Streptophyta</taxon>
        <taxon>Embryophyta</taxon>
        <taxon>Tracheophyta</taxon>
        <taxon>Spermatophyta</taxon>
        <taxon>Magnoliopsida</taxon>
        <taxon>eudicotyledons</taxon>
        <taxon>Gunneridae</taxon>
        <taxon>Pentapetalae</taxon>
        <taxon>asterids</taxon>
        <taxon>lamiids</taxon>
        <taxon>Boraginales</taxon>
        <taxon>Boraginaceae</taxon>
        <taxon>Boraginoideae</taxon>
        <taxon>Lithospermeae</taxon>
        <taxon>Lithospermum</taxon>
    </lineage>
</organism>
<dbReference type="GO" id="GO:0005345">
    <property type="term" value="F:purine nucleobase transmembrane transporter activity"/>
    <property type="evidence" value="ECO:0007669"/>
    <property type="project" value="UniProtKB-UniRule"/>
</dbReference>
<feature type="transmembrane region" description="Helical" evidence="7">
    <location>
        <begin position="193"/>
        <end position="215"/>
    </location>
</feature>
<sequence length="374" mass="41867">MGNAQEFVQQSSENEESNRDSATNDMITKPIKNYTKWFRISLYIIFFLAGQASASFLGKLYYDKGGSSKWMATFVQSAGFPILIPLMFFFQKPKNSSSLNYSLANILLLYIFFGILQAGDNLMYSYGLLYLPVSTYSLLCATQLAFNALFSFFLNSQKITFFIFNSLVLLTISASLLAIHAESDGTNKISKGKYPMGVLFTIGASATYSLYLSLMEVSFKKVMKMEYFHVVLDFQIYPSFVATSGCVMGLFASKEWKNLGTEMEEYKLGDVSYIMTLVWTAISWQISSVGMLGLIFEVSSLFTNVIGTVGLPAVPVFSVILFHDKMDGIKVISLFLAMWGFLSYIYQHYLDDVKCKKKASSCGNDVLGSHLEVC</sequence>
<feature type="transmembrane region" description="Helical" evidence="7">
    <location>
        <begin position="37"/>
        <end position="58"/>
    </location>
</feature>
<keyword evidence="3 7" id="KW-0813">Transport</keyword>
<feature type="transmembrane region" description="Helical" evidence="7">
    <location>
        <begin position="328"/>
        <end position="346"/>
    </location>
</feature>
<comment type="subcellular location">
    <subcellularLocation>
        <location evidence="1 7">Membrane</location>
        <topology evidence="1 7">Multi-pass membrane protein</topology>
    </subcellularLocation>
</comment>
<dbReference type="GO" id="GO:0015211">
    <property type="term" value="F:purine nucleoside transmembrane transporter activity"/>
    <property type="evidence" value="ECO:0007669"/>
    <property type="project" value="UniProtKB-UniRule"/>
</dbReference>
<keyword evidence="4 7" id="KW-0812">Transmembrane</keyword>
<dbReference type="EMBL" id="BAABME010000369">
    <property type="protein sequence ID" value="GAA0142163.1"/>
    <property type="molecule type" value="Genomic_DNA"/>
</dbReference>
<gene>
    <name evidence="9" type="ORF">LIER_03124</name>
</gene>
<evidence type="ECO:0000256" key="6">
    <source>
        <dbReference type="ARBA" id="ARBA00023136"/>
    </source>
</evidence>
<dbReference type="GO" id="GO:0016020">
    <property type="term" value="C:membrane"/>
    <property type="evidence" value="ECO:0007669"/>
    <property type="project" value="UniProtKB-SubCell"/>
</dbReference>
<dbReference type="PANTHER" id="PTHR31376">
    <property type="entry name" value="OS09G0467300 PROTEIN-RELATED"/>
    <property type="match status" value="1"/>
</dbReference>
<feature type="region of interest" description="Disordered" evidence="8">
    <location>
        <begin position="1"/>
        <end position="23"/>
    </location>
</feature>
<evidence type="ECO:0000256" key="5">
    <source>
        <dbReference type="ARBA" id="ARBA00022989"/>
    </source>
</evidence>
<dbReference type="PANTHER" id="PTHR31376:SF16">
    <property type="entry name" value="PURINE PERMEASE-RELATED"/>
    <property type="match status" value="1"/>
</dbReference>
<keyword evidence="5 7" id="KW-1133">Transmembrane helix</keyword>
<feature type="transmembrane region" description="Helical" evidence="7">
    <location>
        <begin position="301"/>
        <end position="322"/>
    </location>
</feature>
<keyword evidence="6 7" id="KW-0472">Membrane</keyword>
<evidence type="ECO:0000256" key="7">
    <source>
        <dbReference type="RuleBase" id="RU368015"/>
    </source>
</evidence>
<feature type="transmembrane region" description="Helical" evidence="7">
    <location>
        <begin position="271"/>
        <end position="294"/>
    </location>
</feature>
<feature type="compositionally biased region" description="Polar residues" evidence="8">
    <location>
        <begin position="1"/>
        <end position="12"/>
    </location>
</feature>
<evidence type="ECO:0000256" key="3">
    <source>
        <dbReference type="ARBA" id="ARBA00022448"/>
    </source>
</evidence>
<dbReference type="SUPFAM" id="SSF103481">
    <property type="entry name" value="Multidrug resistance efflux transporter EmrE"/>
    <property type="match status" value="1"/>
</dbReference>
<feature type="transmembrane region" description="Helical" evidence="7">
    <location>
        <begin position="136"/>
        <end position="154"/>
    </location>
</feature>